<evidence type="ECO:0000256" key="2">
    <source>
        <dbReference type="ARBA" id="ARBA00022438"/>
    </source>
</evidence>
<dbReference type="EC" id="3.4.14.-" evidence="6"/>
<dbReference type="GO" id="GO:0070009">
    <property type="term" value="F:serine-type aminopeptidase activity"/>
    <property type="evidence" value="ECO:0007669"/>
    <property type="project" value="UniProtKB-UniRule"/>
</dbReference>
<evidence type="ECO:0000256" key="1">
    <source>
        <dbReference type="ARBA" id="ARBA00010491"/>
    </source>
</evidence>
<evidence type="ECO:0000256" key="6">
    <source>
        <dbReference type="RuleBase" id="RU366067"/>
    </source>
</evidence>
<sequence>MRKTVLALALLGAGGLAAAGEGMWVPQQLPEIAGPLKARGLQLDVNQLADLTGDPLGAIVSIGGCTAGFVSPDGLVATNHHCAYGAIQLNSTAERDLLKDGFYAASLGEELSAGPNARVFVIDQIRDVTDQVMAKVTPRLGGADRARAIEAAQKALVAECEADGGVRCTVYSFFGGMQYRLFRQLEIRDVRLVYAPPGAIGKYGGDVDNWMWPRHTGDFAFYRAYVGPDGKPAAYAEDNVPYRPKRHLRIAAEGLQAGDFAMVAGYPGVTFRYALAAEFEHNVEWAYPYRIAMLGDLLAIVAAAGERDRDVQIKYASLNASWNNVMKNLTGQLEGFARMDAGALKRAREQAVLDWLKTRGRAARPALDAHAALQRIHAERRASAERDLLLNTFANLGLFDAAKRIHRNAIEREKPDAERASGYQQRDQATLEGHLRQLERRFDPAVDRALLGYLLKRYVLLPADQRLPELDAWLGGSDAATIDARLATAYAGTELGDTGKRLEWLKADRAAIEASDDAFLQFAVQLTPALLRLEEEGRRLAGEDQRHRPAFLQAVIDYNRSIGQAVYPDANGSLRITFGNVMGYSPRDAVNYAPFTTLQGILEKDTGVDPFDSPANQLDLIRAGAFGGRASAALGSVPVNFLTDMDVTGGNSGSPTLNARGELVGLVFDMNWESVSSNWVFNPELTRTIHVDIRYMLWVMEQVFPGPRLLQEMGVRAAE</sequence>
<evidence type="ECO:0000313" key="7">
    <source>
        <dbReference type="EMBL" id="MBB5015816.1"/>
    </source>
</evidence>
<dbReference type="InterPro" id="IPR009003">
    <property type="entry name" value="Peptidase_S1_PA"/>
</dbReference>
<gene>
    <name evidence="7" type="ORF">HNQ58_001726</name>
</gene>
<dbReference type="PANTHER" id="PTHR38469:SF1">
    <property type="entry name" value="PERIPLASMIC PEPTIDASE SUBFAMILY S1B"/>
    <property type="match status" value="1"/>
</dbReference>
<dbReference type="GO" id="GO:0006508">
    <property type="term" value="P:proteolysis"/>
    <property type="evidence" value="ECO:0007669"/>
    <property type="project" value="UniProtKB-KW"/>
</dbReference>
<feature type="signal peptide" evidence="6">
    <location>
        <begin position="1"/>
        <end position="19"/>
    </location>
</feature>
<comment type="function">
    <text evidence="6">Catalyzes the removal of dipeptides from the N-terminus of oligopeptides.</text>
</comment>
<comment type="caution">
    <text evidence="7">The sequence shown here is derived from an EMBL/GenBank/DDBJ whole genome shotgun (WGS) entry which is preliminary data.</text>
</comment>
<dbReference type="InterPro" id="IPR043504">
    <property type="entry name" value="Peptidase_S1_PA_chymotrypsin"/>
</dbReference>
<dbReference type="AlphaFoldDB" id="A0A7W7Y0G8"/>
<dbReference type="Gene3D" id="2.40.10.10">
    <property type="entry name" value="Trypsin-like serine proteases"/>
    <property type="match status" value="1"/>
</dbReference>
<name>A0A7W7Y0G8_9GAMM</name>
<keyword evidence="3 6" id="KW-0645">Protease</keyword>
<proteinExistence type="inferred from homology"/>
<dbReference type="RefSeq" id="WP_183948492.1">
    <property type="nucleotide sequence ID" value="NZ_JACHHX010000011.1"/>
</dbReference>
<evidence type="ECO:0000256" key="3">
    <source>
        <dbReference type="ARBA" id="ARBA00022670"/>
    </source>
</evidence>
<dbReference type="EMBL" id="JACHHX010000011">
    <property type="protein sequence ID" value="MBB5015816.1"/>
    <property type="molecule type" value="Genomic_DNA"/>
</dbReference>
<dbReference type="Pfam" id="PF10459">
    <property type="entry name" value="Peptidase_S46"/>
    <property type="match status" value="1"/>
</dbReference>
<evidence type="ECO:0000256" key="4">
    <source>
        <dbReference type="ARBA" id="ARBA00022729"/>
    </source>
</evidence>
<keyword evidence="6" id="KW-0720">Serine protease</keyword>
<evidence type="ECO:0000256" key="5">
    <source>
        <dbReference type="ARBA" id="ARBA00022801"/>
    </source>
</evidence>
<organism evidence="7 8">
    <name type="scientific">Rehaibacterium terrae</name>
    <dbReference type="NCBI Taxonomy" id="1341696"/>
    <lineage>
        <taxon>Bacteria</taxon>
        <taxon>Pseudomonadati</taxon>
        <taxon>Pseudomonadota</taxon>
        <taxon>Gammaproteobacteria</taxon>
        <taxon>Lysobacterales</taxon>
        <taxon>Lysobacteraceae</taxon>
        <taxon>Rehaibacterium</taxon>
    </lineage>
</organism>
<comment type="similarity">
    <text evidence="1 6">Belongs to the peptidase S46 family.</text>
</comment>
<feature type="chain" id="PRO_5031595444" description="Dipeptidyl-peptidase" evidence="6">
    <location>
        <begin position="20"/>
        <end position="719"/>
    </location>
</feature>
<protein>
    <recommendedName>
        <fullName evidence="6">Dipeptidyl-peptidase</fullName>
        <ecNumber evidence="6">3.4.14.-</ecNumber>
    </recommendedName>
</protein>
<dbReference type="GO" id="GO:0008239">
    <property type="term" value="F:dipeptidyl-peptidase activity"/>
    <property type="evidence" value="ECO:0007669"/>
    <property type="project" value="UniProtKB-UniRule"/>
</dbReference>
<accession>A0A7W7Y0G8</accession>
<keyword evidence="2 6" id="KW-0031">Aminopeptidase</keyword>
<evidence type="ECO:0000313" key="8">
    <source>
        <dbReference type="Proteomes" id="UP000519004"/>
    </source>
</evidence>
<dbReference type="PANTHER" id="PTHR38469">
    <property type="entry name" value="PERIPLASMIC PEPTIDASE SUBFAMILY S1B"/>
    <property type="match status" value="1"/>
</dbReference>
<keyword evidence="4 6" id="KW-0732">Signal</keyword>
<dbReference type="SUPFAM" id="SSF50494">
    <property type="entry name" value="Trypsin-like serine proteases"/>
    <property type="match status" value="1"/>
</dbReference>
<keyword evidence="5 6" id="KW-0378">Hydrolase</keyword>
<keyword evidence="8" id="KW-1185">Reference proteome</keyword>
<dbReference type="Proteomes" id="UP000519004">
    <property type="component" value="Unassembled WGS sequence"/>
</dbReference>
<reference evidence="7 8" key="1">
    <citation type="submission" date="2020-08" db="EMBL/GenBank/DDBJ databases">
        <title>Genomic Encyclopedia of Type Strains, Phase IV (KMG-IV): sequencing the most valuable type-strain genomes for metagenomic binning, comparative biology and taxonomic classification.</title>
        <authorList>
            <person name="Goeker M."/>
        </authorList>
    </citation>
    <scope>NUCLEOTIDE SEQUENCE [LARGE SCALE GENOMIC DNA]</scope>
    <source>
        <strain evidence="7 8">DSM 25897</strain>
    </source>
</reference>
<dbReference type="FunFam" id="2.40.10.10:FF:000102">
    <property type="entry name" value="Dipeptidyl-peptidase 7"/>
    <property type="match status" value="1"/>
</dbReference>
<dbReference type="GO" id="GO:0043171">
    <property type="term" value="P:peptide catabolic process"/>
    <property type="evidence" value="ECO:0007669"/>
    <property type="project" value="UniProtKB-UniRule"/>
</dbReference>
<dbReference type="InterPro" id="IPR019500">
    <property type="entry name" value="Pep_S46"/>
</dbReference>